<keyword evidence="5" id="KW-1185">Reference proteome</keyword>
<comment type="caution">
    <text evidence="4">The sequence shown here is derived from an EMBL/GenBank/DDBJ whole genome shotgun (WGS) entry which is preliminary data.</text>
</comment>
<reference evidence="4 5" key="1">
    <citation type="submission" date="2024-04" db="EMBL/GenBank/DDBJ databases">
        <title>Tritrichomonas musculus Genome.</title>
        <authorList>
            <person name="Alves-Ferreira E."/>
            <person name="Grigg M."/>
            <person name="Lorenzi H."/>
            <person name="Galac M."/>
        </authorList>
    </citation>
    <scope>NUCLEOTIDE SEQUENCE [LARGE SCALE GENOMIC DNA]</scope>
    <source>
        <strain evidence="4 5">EAF2021</strain>
    </source>
</reference>
<dbReference type="Proteomes" id="UP001470230">
    <property type="component" value="Unassembled WGS sequence"/>
</dbReference>
<dbReference type="InterPro" id="IPR002110">
    <property type="entry name" value="Ankyrin_rpt"/>
</dbReference>
<dbReference type="PANTHER" id="PTHR24198">
    <property type="entry name" value="ANKYRIN REPEAT AND PROTEIN KINASE DOMAIN-CONTAINING PROTEIN"/>
    <property type="match status" value="1"/>
</dbReference>
<dbReference type="Pfam" id="PF12796">
    <property type="entry name" value="Ank_2"/>
    <property type="match status" value="4"/>
</dbReference>
<sequence>MLPPQQAQFCLTFSEIDNSFHLNNPPQKSKFLYLLNLSFDLFQYIPRLFTITTNNGSYKFNTEILLDTSTTISNHLALNPDQFQYHLDINDEENIMNKFEQLYIGKPVLFNNSEIPLVSTIIQKLDISNIPDFLKPNQIRQFYGRYHSAGRKSNGVQLNKLSFEVFLQKKVPKSFIIITNNKEYHCNTFGVYSSRVIRNALQAEPSTNQYVYDFDNEFNEFDSIFNFFNFEMIQITSSNMNSLKKIAEDLEIECICDEINDFIESYEKSAKVIEEKHEIIDEINEIFKALYDIKNLTVKTVSEVINKSVFSHGEENVQELAAFLLQVVRSDFSLHFEILKLLFYLKENADDQNELNLLFPFFVKELMLSFTDSRFQCSFVYLMHKRGVISKEEIVDRIFSSDNLLSEKMFRYGTIDDHDKQIHNNVVVWFFPELLESKKVQKNKIFTNLNNEELFFVNFYYPNNIDGYKRIRDRYEPDDEITLALIKDDVDTFQSILNQKKINVNEKVPFNIFESFVNFENSTYLNYAASYGSIKCFKYLLLNHADIDQSTLPCAVCGGNSEIIRIIDQSDSKSDILIDNEDEERLAFGGSLIQAANFAIMKHRDDLFDWILEQKLTSQGVTGNSLSHLATISVENGNIHSLIECIDTGLDLSSFSRDFCEKIIQNSSEKGFARLTEFLFSLMKNKIKQLEECDHEHFLARKLDCSVSFGNLSIFKLFLSFSKKKQSDFEKPFLVSIERDYMSIVKYIVETLFKDSIYLSRGGILRALGQSIKKNSTDLFTYFITQFNLDNLMKKFEISTVDFYNFVLDGSSSGNYEAVKVITDLILQKNSKIDFTEPFIRACFSKSFEICHFFVEKKVFLNFIHLCKEASRVTVCDEKTFDLLFNICDSEMKEMFLGCFFYEAIKNKNKSLIDFMLKKDVSYDCALFEAVQTHDIDIVNMILENDSKPSFVNRICKNGTALNIAVCINDIQIVRRLLSVPGINPSLYELNGFTPLISAVNCSSDIEILNELLQFYGDDIQFQSWQIYKALKIIIKKYLSVIDHRSGGFGYDSYKKKEQNQPRDKFFDIINRLLQLKTVNFNHPINQNTLLTFACEINENELVQMILKYDKIDVNSYELDYGNTPLMIAVENNNIELIELLIGIPQTDINKRNFLQQTPLTIAVKKKREKVVPLLVDNERFDPVESRLNYAFFESSGQISSQLISVEGLDVNYKLEGAVEKYQEINSSNDGYYGYYLSKYQTKRPIEKVSVFETTLIHAVSANDVEMVDMIINHSSFDPVKSQLKTAIFISAQKNLGEIFKKLLKLIDDDVNVICQNGQSLLITAVRSESQEIVTRIVNHSNFNPLKSELFQAFLIASYIDEETEVAESSEAMINIMNILCKYDSENGKLIRFDNLLPNGKSYFTSIDRNLKNLQELVAFFLDHNVDVNTPDTNGVYPLEYAIGINSLNFVKTLIKSRKVDFSKRLNQKSSNFMGGNNQTYLHLAAICKDTNILSELLKLNLIGINSIDDLGETPLMEACKYNRIGNIRELFFMDDLDYLYCNYEGEDAIKIAKKCSNSFFFGKRSCNREDEQIRTKDEYLDRLISIINETISNLGE</sequence>
<dbReference type="PROSITE" id="PS50088">
    <property type="entry name" value="ANK_REPEAT"/>
    <property type="match status" value="1"/>
</dbReference>
<dbReference type="PANTHER" id="PTHR24198:SF165">
    <property type="entry name" value="ANKYRIN REPEAT-CONTAINING PROTEIN-RELATED"/>
    <property type="match status" value="1"/>
</dbReference>
<evidence type="ECO:0000313" key="4">
    <source>
        <dbReference type="EMBL" id="KAK8888447.1"/>
    </source>
</evidence>
<dbReference type="PROSITE" id="PS50297">
    <property type="entry name" value="ANK_REP_REGION"/>
    <property type="match status" value="1"/>
</dbReference>
<dbReference type="SUPFAM" id="SSF48403">
    <property type="entry name" value="Ankyrin repeat"/>
    <property type="match status" value="2"/>
</dbReference>
<protein>
    <recommendedName>
        <fullName evidence="6">DUF3447 domain-containing protein</fullName>
    </recommendedName>
</protein>
<evidence type="ECO:0008006" key="6">
    <source>
        <dbReference type="Google" id="ProtNLM"/>
    </source>
</evidence>
<evidence type="ECO:0000256" key="1">
    <source>
        <dbReference type="ARBA" id="ARBA00022737"/>
    </source>
</evidence>
<evidence type="ECO:0000256" key="3">
    <source>
        <dbReference type="PROSITE-ProRule" id="PRU00023"/>
    </source>
</evidence>
<dbReference type="InterPro" id="IPR036770">
    <property type="entry name" value="Ankyrin_rpt-contain_sf"/>
</dbReference>
<dbReference type="EMBL" id="JAPFFF010000006">
    <property type="protein sequence ID" value="KAK8888447.1"/>
    <property type="molecule type" value="Genomic_DNA"/>
</dbReference>
<evidence type="ECO:0000313" key="5">
    <source>
        <dbReference type="Proteomes" id="UP001470230"/>
    </source>
</evidence>
<gene>
    <name evidence="4" type="ORF">M9Y10_039524</name>
</gene>
<dbReference type="Gene3D" id="1.25.40.20">
    <property type="entry name" value="Ankyrin repeat-containing domain"/>
    <property type="match status" value="4"/>
</dbReference>
<evidence type="ECO:0000256" key="2">
    <source>
        <dbReference type="ARBA" id="ARBA00023043"/>
    </source>
</evidence>
<feature type="repeat" description="ANK" evidence="3">
    <location>
        <begin position="1121"/>
        <end position="1142"/>
    </location>
</feature>
<keyword evidence="2 3" id="KW-0040">ANK repeat</keyword>
<name>A0ABR2KC38_9EUKA</name>
<accession>A0ABR2KC38</accession>
<dbReference type="SMART" id="SM00248">
    <property type="entry name" value="ANK"/>
    <property type="match status" value="16"/>
</dbReference>
<proteinExistence type="predicted"/>
<keyword evidence="1" id="KW-0677">Repeat</keyword>
<organism evidence="4 5">
    <name type="scientific">Tritrichomonas musculus</name>
    <dbReference type="NCBI Taxonomy" id="1915356"/>
    <lineage>
        <taxon>Eukaryota</taxon>
        <taxon>Metamonada</taxon>
        <taxon>Parabasalia</taxon>
        <taxon>Tritrichomonadida</taxon>
        <taxon>Tritrichomonadidae</taxon>
        <taxon>Tritrichomonas</taxon>
    </lineage>
</organism>